<protein>
    <submittedName>
        <fullName evidence="3">SPW repeat protein</fullName>
    </submittedName>
</protein>
<proteinExistence type="predicted"/>
<gene>
    <name evidence="4" type="ORF">J2738_002173</name>
    <name evidence="3" type="ORF">VPARA_45450</name>
</gene>
<feature type="transmembrane region" description="Helical" evidence="1">
    <location>
        <begin position="62"/>
        <end position="81"/>
    </location>
</feature>
<reference evidence="4" key="2">
    <citation type="submission" date="2023-07" db="EMBL/GenBank/DDBJ databases">
        <title>Sorghum-associated microbial communities from plants grown in Nebraska, USA.</title>
        <authorList>
            <person name="Schachtman D."/>
        </authorList>
    </citation>
    <scope>NUCLEOTIDE SEQUENCE</scope>
    <source>
        <strain evidence="4">DS2114</strain>
    </source>
</reference>
<name>A0A0H2LXG0_VARPD</name>
<keyword evidence="1" id="KW-0812">Transmembrane</keyword>
<dbReference type="Pfam" id="PF03779">
    <property type="entry name" value="SPW"/>
    <property type="match status" value="1"/>
</dbReference>
<feature type="domain" description="SPW repeat-containing integral membrane" evidence="2">
    <location>
        <begin position="7"/>
        <end position="102"/>
    </location>
</feature>
<evidence type="ECO:0000259" key="2">
    <source>
        <dbReference type="Pfam" id="PF03779"/>
    </source>
</evidence>
<evidence type="ECO:0000313" key="3">
    <source>
        <dbReference type="EMBL" id="KLN54401.1"/>
    </source>
</evidence>
<keyword evidence="1" id="KW-0472">Membrane</keyword>
<dbReference type="EMBL" id="JZWI01000024">
    <property type="protein sequence ID" value="KLN54401.1"/>
    <property type="molecule type" value="Genomic_DNA"/>
</dbReference>
<dbReference type="AlphaFoldDB" id="A0A0H2LXG0"/>
<keyword evidence="1" id="KW-1133">Transmembrane helix</keyword>
<dbReference type="RefSeq" id="WP_021008268.1">
    <property type="nucleotide sequence ID" value="NZ_JAUSRU010000002.1"/>
</dbReference>
<dbReference type="PATRIC" id="fig|34073.19.peg.4646"/>
<sequence length="121" mass="12956">MKQVKHWQDPVNVALGAWLIISPWVLGFQGVTAAMWSAVATGVLLGAVALGATLVPRAWEEWTEGALAIWLAVSPWVLGFATVEKAMVNAVLVAAAILVLALWVLVTDKDYLGGSMDRHAH</sequence>
<dbReference type="InterPro" id="IPR005530">
    <property type="entry name" value="SPW"/>
</dbReference>
<keyword evidence="5" id="KW-1185">Reference proteome</keyword>
<feature type="transmembrane region" description="Helical" evidence="1">
    <location>
        <begin position="12"/>
        <end position="28"/>
    </location>
</feature>
<accession>A0A0H2LXG0</accession>
<feature type="transmembrane region" description="Helical" evidence="1">
    <location>
        <begin position="34"/>
        <end position="55"/>
    </location>
</feature>
<reference evidence="3 5" key="1">
    <citation type="submission" date="2015-03" db="EMBL/GenBank/DDBJ databases">
        <title>Genome sequence of Variovorax paradoxus TBEA6.</title>
        <authorList>
            <person name="Poehlein A."/>
            <person name="Schuldes J."/>
            <person name="Wuebbeler J.H."/>
            <person name="Hiessl S."/>
            <person name="Steinbuechel A."/>
            <person name="Daniel R."/>
        </authorList>
    </citation>
    <scope>NUCLEOTIDE SEQUENCE [LARGE SCALE GENOMIC DNA]</scope>
    <source>
        <strain evidence="3 5">TBEA6</strain>
    </source>
</reference>
<feature type="transmembrane region" description="Helical" evidence="1">
    <location>
        <begin position="87"/>
        <end position="106"/>
    </location>
</feature>
<dbReference type="Proteomes" id="UP001184828">
    <property type="component" value="Unassembled WGS sequence"/>
</dbReference>
<dbReference type="Proteomes" id="UP000035170">
    <property type="component" value="Unassembled WGS sequence"/>
</dbReference>
<evidence type="ECO:0000313" key="5">
    <source>
        <dbReference type="Proteomes" id="UP000035170"/>
    </source>
</evidence>
<organism evidence="3 5">
    <name type="scientific">Variovorax paradoxus</name>
    <dbReference type="NCBI Taxonomy" id="34073"/>
    <lineage>
        <taxon>Bacteria</taxon>
        <taxon>Pseudomonadati</taxon>
        <taxon>Pseudomonadota</taxon>
        <taxon>Betaproteobacteria</taxon>
        <taxon>Burkholderiales</taxon>
        <taxon>Comamonadaceae</taxon>
        <taxon>Variovorax</taxon>
    </lineage>
</organism>
<dbReference type="EMBL" id="JAVDQZ010000003">
    <property type="protein sequence ID" value="MDR6426040.1"/>
    <property type="molecule type" value="Genomic_DNA"/>
</dbReference>
<evidence type="ECO:0000256" key="1">
    <source>
        <dbReference type="SAM" id="Phobius"/>
    </source>
</evidence>
<evidence type="ECO:0000313" key="4">
    <source>
        <dbReference type="EMBL" id="MDR6426040.1"/>
    </source>
</evidence>
<comment type="caution">
    <text evidence="3">The sequence shown here is derived from an EMBL/GenBank/DDBJ whole genome shotgun (WGS) entry which is preliminary data.</text>
</comment>